<dbReference type="SUPFAM" id="SSF47090">
    <property type="entry name" value="PGBD-like"/>
    <property type="match status" value="2"/>
</dbReference>
<sequence length="153" mass="16436">MTAQLKPWPTVRQPDRAQAVRDVQHLLRGHEYVLGVDGIFGPATDAAVRTFQKDQDLTVDGIVGPATWRQLIIQVTGGSRGEAVRAVQEELKIRAEVGNPDLDVVVDGVFGPKTDAAVRTFQEGVSRAVPSFPVDGIVGPLTWQALIGGMLAD</sequence>
<evidence type="ECO:0000259" key="1">
    <source>
        <dbReference type="Pfam" id="PF01471"/>
    </source>
</evidence>
<protein>
    <recommendedName>
        <fullName evidence="1">Peptidoglycan binding-like domain-containing protein</fullName>
    </recommendedName>
</protein>
<comment type="caution">
    <text evidence="2">The sequence shown here is derived from an EMBL/GenBank/DDBJ whole genome shotgun (WGS) entry which is preliminary data.</text>
</comment>
<feature type="domain" description="Peptidoglycan binding-like" evidence="1">
    <location>
        <begin position="17"/>
        <end position="71"/>
    </location>
</feature>
<dbReference type="InterPro" id="IPR036365">
    <property type="entry name" value="PGBD-like_sf"/>
</dbReference>
<reference evidence="2" key="1">
    <citation type="submission" date="2021-01" db="EMBL/GenBank/DDBJ databases">
        <title>Whole genome shotgun sequence of Actinoplanes rishiriensis NBRC 108556.</title>
        <authorList>
            <person name="Komaki H."/>
            <person name="Tamura T."/>
        </authorList>
    </citation>
    <scope>NUCLEOTIDE SEQUENCE</scope>
    <source>
        <strain evidence="2">NBRC 108556</strain>
    </source>
</reference>
<gene>
    <name evidence="2" type="ORF">Ari01nite_87260</name>
</gene>
<organism evidence="2 3">
    <name type="scientific">Paractinoplanes rishiriensis</name>
    <dbReference type="NCBI Taxonomy" id="1050105"/>
    <lineage>
        <taxon>Bacteria</taxon>
        <taxon>Bacillati</taxon>
        <taxon>Actinomycetota</taxon>
        <taxon>Actinomycetes</taxon>
        <taxon>Micromonosporales</taxon>
        <taxon>Micromonosporaceae</taxon>
        <taxon>Paractinoplanes</taxon>
    </lineage>
</organism>
<feature type="domain" description="Peptidoglycan binding-like" evidence="1">
    <location>
        <begin position="80"/>
        <end position="146"/>
    </location>
</feature>
<name>A0A919KCP2_9ACTN</name>
<dbReference type="Gene3D" id="1.10.101.10">
    <property type="entry name" value="PGBD-like superfamily/PGBD"/>
    <property type="match status" value="2"/>
</dbReference>
<dbReference type="InterPro" id="IPR036366">
    <property type="entry name" value="PGBDSf"/>
</dbReference>
<evidence type="ECO:0000313" key="3">
    <source>
        <dbReference type="Proteomes" id="UP000636960"/>
    </source>
</evidence>
<dbReference type="Proteomes" id="UP000636960">
    <property type="component" value="Unassembled WGS sequence"/>
</dbReference>
<keyword evidence="3" id="KW-1185">Reference proteome</keyword>
<evidence type="ECO:0000313" key="2">
    <source>
        <dbReference type="EMBL" id="GIF01262.1"/>
    </source>
</evidence>
<dbReference type="InterPro" id="IPR002477">
    <property type="entry name" value="Peptidoglycan-bd-like"/>
</dbReference>
<dbReference type="AlphaFoldDB" id="A0A919KCP2"/>
<dbReference type="Pfam" id="PF01471">
    <property type="entry name" value="PG_binding_1"/>
    <property type="match status" value="2"/>
</dbReference>
<dbReference type="EMBL" id="BOMV01000100">
    <property type="protein sequence ID" value="GIF01262.1"/>
    <property type="molecule type" value="Genomic_DNA"/>
</dbReference>
<accession>A0A919KCP2</accession>
<proteinExistence type="predicted"/>